<dbReference type="CDD" id="cd17323">
    <property type="entry name" value="MFS_Tpo1_MDR_like"/>
    <property type="match status" value="1"/>
</dbReference>
<dbReference type="GO" id="GO:0016020">
    <property type="term" value="C:membrane"/>
    <property type="evidence" value="ECO:0007669"/>
    <property type="project" value="UniProtKB-SubCell"/>
</dbReference>
<dbReference type="OrthoDB" id="5296287at2759"/>
<dbReference type="Pfam" id="PF07690">
    <property type="entry name" value="MFS_1"/>
    <property type="match status" value="1"/>
</dbReference>
<accession>A0A7H8RDC8</accession>
<dbReference type="KEGG" id="trg:TRUGW13939_11608"/>
<dbReference type="EMBL" id="CP055903">
    <property type="protein sequence ID" value="QKX64434.1"/>
    <property type="molecule type" value="Genomic_DNA"/>
</dbReference>
<comment type="similarity">
    <text evidence="2">Belongs to the major facilitator superfamily.</text>
</comment>
<evidence type="ECO:0000256" key="4">
    <source>
        <dbReference type="ARBA" id="ARBA00022989"/>
    </source>
</evidence>
<evidence type="ECO:0000256" key="6">
    <source>
        <dbReference type="SAM" id="MobiDB-lite"/>
    </source>
</evidence>
<sequence length="508" mass="55002">MAGEKRDEESGQQQLYGHTTSNSEKTHDLEQTTPSPAMPDENPSDPNEVDWDGPDDPHNPRNWHAWRRAMLVGVITCVVFSTSIASSAIAPAVPRILKEFNSSNEEIGTLVVTIELLGTGVGPIIMGPMSEVVGRRIIYNCANIGFSAFSIGCALTPSLSGLVVLRFLQGCSASCSLNNAGGTISDLVPVHRRGLAMSMYTVGFLLGPAVGPVAGSYLAAAAGWRWVFWLLLIVNGTMGILCATTYPETYAPVILERKAKKLRKTTGNPDLYAKGQRQLPASAVLKRAISRPVKMFLFCPVVTGLAIYNAVVYGFTYLLFSTFSVVFQGQYHYGEGKLGLVYLGLAIGFLVSLSIAGFTNDRTHARLSKKHGVAKPEYRLDSLIYGAIAIPIGFFIYGWTAEKHVNSAVPIVATGLVGFGVMFTFIPFNVYMIDAYTKYAASAIAAGNILRSISAALLPLVGIPLYDKLGYGWGNSLLAFISLGLGAMSLLFRKYGEEWREKFSVEFD</sequence>
<gene>
    <name evidence="9" type="ORF">TRUGW13939_11608</name>
</gene>
<dbReference type="PANTHER" id="PTHR23502:SF68">
    <property type="entry name" value="MULTIDRUG TRANSPORTER, PUTATIVE (AFU_ORTHOLOGUE AFUA_3G01120)-RELATED"/>
    <property type="match status" value="1"/>
</dbReference>
<feature type="transmembrane region" description="Helical" evidence="7">
    <location>
        <begin position="472"/>
        <end position="492"/>
    </location>
</feature>
<dbReference type="PROSITE" id="PS00216">
    <property type="entry name" value="SUGAR_TRANSPORT_1"/>
    <property type="match status" value="1"/>
</dbReference>
<feature type="compositionally biased region" description="Polar residues" evidence="6">
    <location>
        <begin position="11"/>
        <end position="23"/>
    </location>
</feature>
<feature type="transmembrane region" description="Helical" evidence="7">
    <location>
        <begin position="110"/>
        <end position="129"/>
    </location>
</feature>
<feature type="transmembrane region" description="Helical" evidence="7">
    <location>
        <begin position="411"/>
        <end position="431"/>
    </location>
</feature>
<comment type="subcellular location">
    <subcellularLocation>
        <location evidence="1">Membrane</location>
        <topology evidence="1">Multi-pass membrane protein</topology>
    </subcellularLocation>
</comment>
<evidence type="ECO:0000256" key="3">
    <source>
        <dbReference type="ARBA" id="ARBA00022692"/>
    </source>
</evidence>
<evidence type="ECO:0000256" key="1">
    <source>
        <dbReference type="ARBA" id="ARBA00004141"/>
    </source>
</evidence>
<feature type="transmembrane region" description="Helical" evidence="7">
    <location>
        <begin position="340"/>
        <end position="359"/>
    </location>
</feature>
<name>A0A7H8RDC8_TALRU</name>
<dbReference type="GeneID" id="55999085"/>
<feature type="transmembrane region" description="Helical" evidence="7">
    <location>
        <begin position="226"/>
        <end position="255"/>
    </location>
</feature>
<feature type="domain" description="Major facilitator superfamily (MFS) profile" evidence="8">
    <location>
        <begin position="71"/>
        <end position="501"/>
    </location>
</feature>
<keyword evidence="5 7" id="KW-0472">Membrane</keyword>
<dbReference type="FunFam" id="1.20.1250.20:FF:000011">
    <property type="entry name" value="MFS multidrug transporter, putative"/>
    <property type="match status" value="1"/>
</dbReference>
<dbReference type="Gene3D" id="1.20.1250.20">
    <property type="entry name" value="MFS general substrate transporter like domains"/>
    <property type="match status" value="1"/>
</dbReference>
<dbReference type="GO" id="GO:0140115">
    <property type="term" value="P:export across plasma membrane"/>
    <property type="evidence" value="ECO:0007669"/>
    <property type="project" value="UniProtKB-ARBA"/>
</dbReference>
<dbReference type="GO" id="GO:0022857">
    <property type="term" value="F:transmembrane transporter activity"/>
    <property type="evidence" value="ECO:0007669"/>
    <property type="project" value="InterPro"/>
</dbReference>
<protein>
    <recommendedName>
        <fullName evidence="8">Major facilitator superfamily (MFS) profile domain-containing protein</fullName>
    </recommendedName>
</protein>
<evidence type="ECO:0000259" key="8">
    <source>
        <dbReference type="PROSITE" id="PS50850"/>
    </source>
</evidence>
<reference evidence="10" key="1">
    <citation type="submission" date="2020-06" db="EMBL/GenBank/DDBJ databases">
        <title>A chromosome-scale genome assembly of Talaromyces rugulosus W13939.</title>
        <authorList>
            <person name="Wang B."/>
            <person name="Guo L."/>
            <person name="Ye K."/>
            <person name="Wang L."/>
        </authorList>
    </citation>
    <scope>NUCLEOTIDE SEQUENCE [LARGE SCALE GENOMIC DNA]</scope>
    <source>
        <strain evidence="10">W13939</strain>
    </source>
</reference>
<evidence type="ECO:0000313" key="9">
    <source>
        <dbReference type="EMBL" id="QKX64434.1"/>
    </source>
</evidence>
<feature type="transmembrane region" description="Helical" evidence="7">
    <location>
        <begin position="199"/>
        <end position="220"/>
    </location>
</feature>
<dbReference type="RefSeq" id="XP_035350607.1">
    <property type="nucleotide sequence ID" value="XM_035494714.1"/>
</dbReference>
<dbReference type="InterPro" id="IPR020846">
    <property type="entry name" value="MFS_dom"/>
</dbReference>
<evidence type="ECO:0000313" key="10">
    <source>
        <dbReference type="Proteomes" id="UP000509510"/>
    </source>
</evidence>
<dbReference type="AlphaFoldDB" id="A0A7H8RDC8"/>
<dbReference type="PANTHER" id="PTHR23502">
    <property type="entry name" value="MAJOR FACILITATOR SUPERFAMILY"/>
    <property type="match status" value="1"/>
</dbReference>
<evidence type="ECO:0000256" key="5">
    <source>
        <dbReference type="ARBA" id="ARBA00023136"/>
    </source>
</evidence>
<dbReference type="InterPro" id="IPR036259">
    <property type="entry name" value="MFS_trans_sf"/>
</dbReference>
<evidence type="ECO:0000256" key="7">
    <source>
        <dbReference type="SAM" id="Phobius"/>
    </source>
</evidence>
<keyword evidence="10" id="KW-1185">Reference proteome</keyword>
<dbReference type="PROSITE" id="PS50850">
    <property type="entry name" value="MFS"/>
    <property type="match status" value="1"/>
</dbReference>
<dbReference type="SUPFAM" id="SSF103473">
    <property type="entry name" value="MFS general substrate transporter"/>
    <property type="match status" value="1"/>
</dbReference>
<feature type="region of interest" description="Disordered" evidence="6">
    <location>
        <begin position="1"/>
        <end position="57"/>
    </location>
</feature>
<keyword evidence="4 7" id="KW-1133">Transmembrane helix</keyword>
<dbReference type="Proteomes" id="UP000509510">
    <property type="component" value="Chromosome VI"/>
</dbReference>
<feature type="transmembrane region" description="Helical" evidence="7">
    <location>
        <begin position="380"/>
        <end position="399"/>
    </location>
</feature>
<feature type="transmembrane region" description="Helical" evidence="7">
    <location>
        <begin position="69"/>
        <end position="90"/>
    </location>
</feature>
<organism evidence="9 10">
    <name type="scientific">Talaromyces rugulosus</name>
    <name type="common">Penicillium rugulosum</name>
    <dbReference type="NCBI Taxonomy" id="121627"/>
    <lineage>
        <taxon>Eukaryota</taxon>
        <taxon>Fungi</taxon>
        <taxon>Dikarya</taxon>
        <taxon>Ascomycota</taxon>
        <taxon>Pezizomycotina</taxon>
        <taxon>Eurotiomycetes</taxon>
        <taxon>Eurotiomycetidae</taxon>
        <taxon>Eurotiales</taxon>
        <taxon>Trichocomaceae</taxon>
        <taxon>Talaromyces</taxon>
        <taxon>Talaromyces sect. Islandici</taxon>
    </lineage>
</organism>
<evidence type="ECO:0000256" key="2">
    <source>
        <dbReference type="ARBA" id="ARBA00008335"/>
    </source>
</evidence>
<dbReference type="InterPro" id="IPR011701">
    <property type="entry name" value="MFS"/>
</dbReference>
<keyword evidence="3 7" id="KW-0812">Transmembrane</keyword>
<proteinExistence type="inferred from homology"/>
<dbReference type="GO" id="GO:0042908">
    <property type="term" value="P:xenobiotic transport"/>
    <property type="evidence" value="ECO:0007669"/>
    <property type="project" value="UniProtKB-ARBA"/>
</dbReference>
<feature type="transmembrane region" description="Helical" evidence="7">
    <location>
        <begin position="443"/>
        <end position="466"/>
    </location>
</feature>
<feature type="transmembrane region" description="Helical" evidence="7">
    <location>
        <begin position="295"/>
        <end position="320"/>
    </location>
</feature>
<dbReference type="InterPro" id="IPR005829">
    <property type="entry name" value="Sugar_transporter_CS"/>
</dbReference>